<dbReference type="OrthoDB" id="6612349at2759"/>
<dbReference type="EMBL" id="VYZN01000005">
    <property type="protein sequence ID" value="KAE9543817.1"/>
    <property type="molecule type" value="Genomic_DNA"/>
</dbReference>
<keyword evidence="3" id="KW-1185">Reference proteome</keyword>
<organism evidence="2 3">
    <name type="scientific">Aphis glycines</name>
    <name type="common">Soybean aphid</name>
    <dbReference type="NCBI Taxonomy" id="307491"/>
    <lineage>
        <taxon>Eukaryota</taxon>
        <taxon>Metazoa</taxon>
        <taxon>Ecdysozoa</taxon>
        <taxon>Arthropoda</taxon>
        <taxon>Hexapoda</taxon>
        <taxon>Insecta</taxon>
        <taxon>Pterygota</taxon>
        <taxon>Neoptera</taxon>
        <taxon>Paraneoptera</taxon>
        <taxon>Hemiptera</taxon>
        <taxon>Sternorrhyncha</taxon>
        <taxon>Aphidomorpha</taxon>
        <taxon>Aphidoidea</taxon>
        <taxon>Aphididae</taxon>
        <taxon>Aphidini</taxon>
        <taxon>Aphis</taxon>
        <taxon>Aphis</taxon>
    </lineage>
</organism>
<keyword evidence="1" id="KW-0812">Transmembrane</keyword>
<sequence>MVMVHFQETLTKDARWFMNVLYLIHIIIGFAPIIKDLNDIHKLLDLVLNEADLIKIGAFRKLNKLSFSALDEEGKKDLISAKIQATTELIKYYSVKYNWLKVNIIFQQGLFYAYRCGKIFKDSPGECFKRKTQLLETFIFRHKFEINRGMRRWLVKTSKEAENYLENDKTLQFINTKIACKIKLLQENKPILINLAMKLYMGGTKKNKAFNCVTELKPFEKHLKEVGSYTGEYHYLLAKAYAHQDDDLSALKHLRIALKAHVLDTKSIVPDSRSQISQNTIIINYMDDKAIVSIDKKSLSLDSVTIYSHLNLMSEWYTKWHIKPNSYKLSFE</sequence>
<name>A0A6G0U4D4_APHGL</name>
<dbReference type="Proteomes" id="UP000475862">
    <property type="component" value="Unassembled WGS sequence"/>
</dbReference>
<evidence type="ECO:0000256" key="1">
    <source>
        <dbReference type="SAM" id="Phobius"/>
    </source>
</evidence>
<protein>
    <submittedName>
        <fullName evidence="2">Uncharacterized protein</fullName>
    </submittedName>
</protein>
<feature type="non-terminal residue" evidence="2">
    <location>
        <position position="332"/>
    </location>
</feature>
<accession>A0A6G0U4D4</accession>
<comment type="caution">
    <text evidence="2">The sequence shown here is derived from an EMBL/GenBank/DDBJ whole genome shotgun (WGS) entry which is preliminary data.</text>
</comment>
<keyword evidence="1" id="KW-0472">Membrane</keyword>
<gene>
    <name evidence="2" type="ORF">AGLY_001941</name>
</gene>
<evidence type="ECO:0000313" key="3">
    <source>
        <dbReference type="Proteomes" id="UP000475862"/>
    </source>
</evidence>
<feature type="transmembrane region" description="Helical" evidence="1">
    <location>
        <begin position="16"/>
        <end position="34"/>
    </location>
</feature>
<dbReference type="AlphaFoldDB" id="A0A6G0U4D4"/>
<evidence type="ECO:0000313" key="2">
    <source>
        <dbReference type="EMBL" id="KAE9543817.1"/>
    </source>
</evidence>
<keyword evidence="1" id="KW-1133">Transmembrane helix</keyword>
<proteinExistence type="predicted"/>
<reference evidence="2 3" key="1">
    <citation type="submission" date="2019-08" db="EMBL/GenBank/DDBJ databases">
        <title>The genome of the soybean aphid Biotype 1, its phylome, world population structure and adaptation to the North American continent.</title>
        <authorList>
            <person name="Giordano R."/>
            <person name="Donthu R.K."/>
            <person name="Hernandez A.G."/>
            <person name="Wright C.L."/>
            <person name="Zimin A.V."/>
        </authorList>
    </citation>
    <scope>NUCLEOTIDE SEQUENCE [LARGE SCALE GENOMIC DNA]</scope>
    <source>
        <tissue evidence="2">Whole aphids</tissue>
    </source>
</reference>